<feature type="compositionally biased region" description="Polar residues" evidence="1">
    <location>
        <begin position="281"/>
        <end position="302"/>
    </location>
</feature>
<sequence length="385" mass="42050">MSTCETSLHTGFTNPNSKDYIIIPNQFDLDDSEESDVTLTRPQTTPKSPSHPNTQTIWGRTTKTPWIGLQLPRLELVLEIHFSATHVNYVLNDKPEVAKAKPSWSRDNKAICGTILRTIHPTNIRNVRHLKQDARRLWDALKRAHQDSSAGGVMFWLQKLTLSRMVDDDLQSHLDDMAKTFERLSSFITADSPLTPEDIYSASILTSLPSDWLSCAKGLRRKTRSEETTLVELSSAAKTKLATSKPNSDPGGPPARHCTFCNVPGHNLNQCRNVARLISAHKSSQTPSTPATAYSNRNQSNGRRPPQPPAKATPLVPFGTAKDGESDFSGSELKVTAGQAAVSLSSTLAAIPSGDANLDSGCLVSMTPDLLSVVLAKTNQTPVRH</sequence>
<dbReference type="AlphaFoldDB" id="E3L3U6"/>
<dbReference type="Pfam" id="PF14223">
    <property type="entry name" value="Retrotran_gag_2"/>
    <property type="match status" value="1"/>
</dbReference>
<organism evidence="2 3">
    <name type="scientific">Puccinia graminis f. sp. tritici (strain CRL 75-36-700-3 / race SCCL)</name>
    <name type="common">Black stem rust fungus</name>
    <dbReference type="NCBI Taxonomy" id="418459"/>
    <lineage>
        <taxon>Eukaryota</taxon>
        <taxon>Fungi</taxon>
        <taxon>Dikarya</taxon>
        <taxon>Basidiomycota</taxon>
        <taxon>Pucciniomycotina</taxon>
        <taxon>Pucciniomycetes</taxon>
        <taxon>Pucciniales</taxon>
        <taxon>Pucciniaceae</taxon>
        <taxon>Puccinia</taxon>
    </lineage>
</organism>
<dbReference type="InParanoid" id="E3L3U6"/>
<dbReference type="RefSeq" id="XP_003335640.2">
    <property type="nucleotide sequence ID" value="XM_003335592.2"/>
</dbReference>
<dbReference type="HOGENOM" id="CLU_046891_1_1_1"/>
<reference key="1">
    <citation type="submission" date="2007-01" db="EMBL/GenBank/DDBJ databases">
        <title>The Genome Sequence of Puccinia graminis f. sp. tritici Strain CRL 75-36-700-3.</title>
        <authorList>
            <consortium name="The Broad Institute Genome Sequencing Platform"/>
            <person name="Birren B."/>
            <person name="Lander E."/>
            <person name="Galagan J."/>
            <person name="Nusbaum C."/>
            <person name="Devon K."/>
            <person name="Cuomo C."/>
            <person name="Jaffe D."/>
            <person name="Butler J."/>
            <person name="Alvarez P."/>
            <person name="Gnerre S."/>
            <person name="Grabherr M."/>
            <person name="Mauceli E."/>
            <person name="Brockman W."/>
            <person name="Young S."/>
            <person name="LaButti K."/>
            <person name="Sykes S."/>
            <person name="DeCaprio D."/>
            <person name="Crawford M."/>
            <person name="Koehrsen M."/>
            <person name="Engels R."/>
            <person name="Montgomery P."/>
            <person name="Pearson M."/>
            <person name="Howarth C."/>
            <person name="Larson L."/>
            <person name="White J."/>
            <person name="Zeng Q."/>
            <person name="Kodira C."/>
            <person name="Yandava C."/>
            <person name="Alvarado L."/>
            <person name="O'Leary S."/>
            <person name="Szabo L."/>
            <person name="Dean R."/>
            <person name="Schein J."/>
        </authorList>
    </citation>
    <scope>NUCLEOTIDE SEQUENCE</scope>
    <source>
        <strain>CRL 75-36-700-3</strain>
    </source>
</reference>
<reference evidence="3" key="2">
    <citation type="journal article" date="2011" name="Proc. Natl. Acad. Sci. U.S.A.">
        <title>Obligate biotrophy features unraveled by the genomic analysis of rust fungi.</title>
        <authorList>
            <person name="Duplessis S."/>
            <person name="Cuomo C.A."/>
            <person name="Lin Y.-C."/>
            <person name="Aerts A."/>
            <person name="Tisserant E."/>
            <person name="Veneault-Fourrey C."/>
            <person name="Joly D.L."/>
            <person name="Hacquard S."/>
            <person name="Amselem J."/>
            <person name="Cantarel B.L."/>
            <person name="Chiu R."/>
            <person name="Coutinho P.M."/>
            <person name="Feau N."/>
            <person name="Field M."/>
            <person name="Frey P."/>
            <person name="Gelhaye E."/>
            <person name="Goldberg J."/>
            <person name="Grabherr M.G."/>
            <person name="Kodira C.D."/>
            <person name="Kohler A."/>
            <person name="Kuees U."/>
            <person name="Lindquist E.A."/>
            <person name="Lucas S.M."/>
            <person name="Mago R."/>
            <person name="Mauceli E."/>
            <person name="Morin E."/>
            <person name="Murat C."/>
            <person name="Pangilinan J.L."/>
            <person name="Park R."/>
            <person name="Pearson M."/>
            <person name="Quesneville H."/>
            <person name="Rouhier N."/>
            <person name="Sakthikumar S."/>
            <person name="Salamov A.A."/>
            <person name="Schmutz J."/>
            <person name="Selles B."/>
            <person name="Shapiro H."/>
            <person name="Tanguay P."/>
            <person name="Tuskan G.A."/>
            <person name="Henrissat B."/>
            <person name="Van de Peer Y."/>
            <person name="Rouze P."/>
            <person name="Ellis J.G."/>
            <person name="Dodds P.N."/>
            <person name="Schein J.E."/>
            <person name="Zhong S."/>
            <person name="Hamelin R.C."/>
            <person name="Grigoriev I.V."/>
            <person name="Szabo L.J."/>
            <person name="Martin F."/>
        </authorList>
    </citation>
    <scope>NUCLEOTIDE SEQUENCE [LARGE SCALE GENOMIC DNA]</scope>
    <source>
        <strain evidence="3">CRL 75-36-700-3 / race SCCL</strain>
    </source>
</reference>
<dbReference type="Proteomes" id="UP000008783">
    <property type="component" value="Unassembled WGS sequence"/>
</dbReference>
<dbReference type="KEGG" id="pgr:PGTG_16412"/>
<evidence type="ECO:0000256" key="1">
    <source>
        <dbReference type="SAM" id="MobiDB-lite"/>
    </source>
</evidence>
<dbReference type="OrthoDB" id="2507040at2759"/>
<keyword evidence="3" id="KW-1185">Reference proteome</keyword>
<feature type="compositionally biased region" description="Polar residues" evidence="1">
    <location>
        <begin position="37"/>
        <end position="58"/>
    </location>
</feature>
<dbReference type="PANTHER" id="PTHR33246:SF51">
    <property type="entry name" value="MYB_SANT-LIKE DOMAIN-CONTAINING PROTEIN"/>
    <property type="match status" value="1"/>
</dbReference>
<feature type="region of interest" description="Disordered" evidence="1">
    <location>
        <begin position="32"/>
        <end position="58"/>
    </location>
</feature>
<proteinExistence type="predicted"/>
<feature type="region of interest" description="Disordered" evidence="1">
    <location>
        <begin position="281"/>
        <end position="316"/>
    </location>
</feature>
<dbReference type="PANTHER" id="PTHR33246">
    <property type="entry name" value="CCHC-TYPE DOMAIN-CONTAINING PROTEIN"/>
    <property type="match status" value="1"/>
</dbReference>
<dbReference type="EMBL" id="DS178343">
    <property type="protein sequence ID" value="EFP91221.2"/>
    <property type="molecule type" value="Genomic_DNA"/>
</dbReference>
<accession>E3L3U6</accession>
<name>E3L3U6_PUCGT</name>
<evidence type="ECO:0000313" key="2">
    <source>
        <dbReference type="EMBL" id="EFP91221.2"/>
    </source>
</evidence>
<dbReference type="VEuPathDB" id="FungiDB:PGTG_16412"/>
<dbReference type="GeneID" id="10528965"/>
<gene>
    <name evidence="2" type="ORF">PGTG_16412</name>
</gene>
<evidence type="ECO:0000313" key="3">
    <source>
        <dbReference type="Proteomes" id="UP000008783"/>
    </source>
</evidence>
<protein>
    <submittedName>
        <fullName evidence="2">Uncharacterized protein</fullName>
    </submittedName>
</protein>